<dbReference type="Proteomes" id="UP001431656">
    <property type="component" value="Chromosome"/>
</dbReference>
<dbReference type="SUPFAM" id="SSF109854">
    <property type="entry name" value="DinB/YfiT-like putative metalloenzymes"/>
    <property type="match status" value="1"/>
</dbReference>
<feature type="domain" description="DinB-like" evidence="1">
    <location>
        <begin position="12"/>
        <end position="157"/>
    </location>
</feature>
<accession>A0AAN0MF79</accession>
<dbReference type="KEGG" id="broo:brsh051_07640"/>
<dbReference type="AlphaFoldDB" id="A0AAN0MF79"/>
<proteinExistence type="predicted"/>
<gene>
    <name evidence="2" type="ORF">brsh051_07640</name>
</gene>
<dbReference type="InterPro" id="IPR034660">
    <property type="entry name" value="DinB/YfiT-like"/>
</dbReference>
<protein>
    <submittedName>
        <fullName evidence="2">DinB family protein</fullName>
    </submittedName>
</protein>
<organism evidence="2 3">
    <name type="scientific">Brooklawnia propionicigenes</name>
    <dbReference type="NCBI Taxonomy" id="3041175"/>
    <lineage>
        <taxon>Bacteria</taxon>
        <taxon>Bacillati</taxon>
        <taxon>Actinomycetota</taxon>
        <taxon>Actinomycetes</taxon>
        <taxon>Propionibacteriales</taxon>
        <taxon>Propionibacteriaceae</taxon>
        <taxon>Brooklawnia</taxon>
    </lineage>
</organism>
<dbReference type="NCBIfam" id="NF047843">
    <property type="entry name" value="MST_Rv0443"/>
    <property type="match status" value="1"/>
</dbReference>
<dbReference type="EMBL" id="AP028056">
    <property type="protein sequence ID" value="BEH01483.1"/>
    <property type="molecule type" value="Genomic_DNA"/>
</dbReference>
<evidence type="ECO:0000313" key="3">
    <source>
        <dbReference type="Proteomes" id="UP001431656"/>
    </source>
</evidence>
<dbReference type="InterPro" id="IPR024775">
    <property type="entry name" value="DinB-like"/>
</dbReference>
<dbReference type="Pfam" id="PF12867">
    <property type="entry name" value="DinB_2"/>
    <property type="match status" value="1"/>
</dbReference>
<dbReference type="Gene3D" id="1.20.120.450">
    <property type="entry name" value="dinb family like domain"/>
    <property type="match status" value="1"/>
</dbReference>
<sequence length="167" mass="18060">MTAAVDILRDSFERVADDLPAALEGLTAEQLLWQPAPAANHIAWLAWHIGRCEDAQIAPIGAVPQVYQDGWAKRFALPSGPSATGYGQSIEQVRAFPLTDPSLFTGYYAAVHAATQRVLDGLSDDDLSSTVEDSYRVTVAVRLVSIVNDITQHLGQIGYLRGLIEKG</sequence>
<keyword evidence="3" id="KW-1185">Reference proteome</keyword>
<name>A0AAN0MF79_9ACTN</name>
<evidence type="ECO:0000259" key="1">
    <source>
        <dbReference type="Pfam" id="PF12867"/>
    </source>
</evidence>
<reference evidence="2" key="1">
    <citation type="journal article" date="2024" name="Int. J. Syst. Evol. Microbiol.">
        <title>Brooklawnia propionicigenes sp. nov., a facultatively anaerobic, propionate-producing bacterium isolated from a methanogenic reactor treating waste from cattle farms.</title>
        <authorList>
            <person name="Akita Y."/>
            <person name="Ueki A."/>
            <person name="Tonouchi A."/>
            <person name="Sugawara Y."/>
            <person name="Honma S."/>
            <person name="Kaku N."/>
            <person name="Ueki K."/>
        </authorList>
    </citation>
    <scope>NUCLEOTIDE SEQUENCE</scope>
    <source>
        <strain evidence="2">SH051</strain>
    </source>
</reference>
<evidence type="ECO:0000313" key="2">
    <source>
        <dbReference type="EMBL" id="BEH01483.1"/>
    </source>
</evidence>
<dbReference type="RefSeq" id="WP_286267739.1">
    <property type="nucleotide sequence ID" value="NZ_AP028056.1"/>
</dbReference>